<sequence>MNDLRKFSRRAEGVLDRLGSPLKPYIPAIARFLLVVTFLEDSLRIFTQWGDQVYYLTVHRGMWGTTMVFCSTLAIARKWTEYAVAGLFGVVVSQSLGYGLIFDTNFFLRNLSVLGGLLMLLSESLSKKKKSFFAGLPHISDTNKSTYFQLTGRILLVFLFLSFIFAGDMTLGRIVVSIVGFVACVMVVIGLQTKLSAMFLVLFLSGGSRGRSLGLSLVRTVICVPPCIASHDRAEYAEDETQRSCLDLLSTDFVIVFLCRNRLKYQTSLSTIGGLSTIMCPVRLIRVAGGTLFC</sequence>
<dbReference type="GO" id="GO:0016020">
    <property type="term" value="C:membrane"/>
    <property type="evidence" value="ECO:0007669"/>
    <property type="project" value="UniProtKB-SubCell"/>
</dbReference>
<protein>
    <submittedName>
        <fullName evidence="7">COPII-coated vesicle protein SurF4/Erv29</fullName>
    </submittedName>
</protein>
<dbReference type="Pfam" id="PF02077">
    <property type="entry name" value="SURF4"/>
    <property type="match status" value="1"/>
</dbReference>
<dbReference type="AlphaFoldDB" id="A0A8H7ZX51"/>
<keyword evidence="8" id="KW-1185">Reference proteome</keyword>
<feature type="transmembrane region" description="Helical" evidence="6">
    <location>
        <begin position="107"/>
        <end position="126"/>
    </location>
</feature>
<evidence type="ECO:0000313" key="8">
    <source>
        <dbReference type="Proteomes" id="UP000673691"/>
    </source>
</evidence>
<accession>A0A8H7ZX51</accession>
<feature type="transmembrane region" description="Helical" evidence="6">
    <location>
        <begin position="82"/>
        <end position="101"/>
    </location>
</feature>
<evidence type="ECO:0000256" key="6">
    <source>
        <dbReference type="SAM" id="Phobius"/>
    </source>
</evidence>
<feature type="transmembrane region" description="Helical" evidence="6">
    <location>
        <begin position="53"/>
        <end position="75"/>
    </location>
</feature>
<name>A0A8H7ZX51_9FUNG</name>
<evidence type="ECO:0000256" key="5">
    <source>
        <dbReference type="ARBA" id="ARBA00023136"/>
    </source>
</evidence>
<keyword evidence="5 6" id="KW-0472">Membrane</keyword>
<comment type="caution">
    <text evidence="7">The sequence shown here is derived from an EMBL/GenBank/DDBJ whole genome shotgun (WGS) entry which is preliminary data.</text>
</comment>
<comment type="similarity">
    <text evidence="2">Belongs to the SURF4 family.</text>
</comment>
<comment type="subcellular location">
    <subcellularLocation>
        <location evidence="1">Membrane</location>
        <topology evidence="1">Multi-pass membrane protein</topology>
    </subcellularLocation>
</comment>
<reference evidence="7 8" key="1">
    <citation type="journal article" name="Sci. Rep.">
        <title>Genome-scale phylogenetic analyses confirm Olpidium as the closest living zoosporic fungus to the non-flagellated, terrestrial fungi.</title>
        <authorList>
            <person name="Chang Y."/>
            <person name="Rochon D."/>
            <person name="Sekimoto S."/>
            <person name="Wang Y."/>
            <person name="Chovatia M."/>
            <person name="Sandor L."/>
            <person name="Salamov A."/>
            <person name="Grigoriev I.V."/>
            <person name="Stajich J.E."/>
            <person name="Spatafora J.W."/>
        </authorList>
    </citation>
    <scope>NUCLEOTIDE SEQUENCE [LARGE SCALE GENOMIC DNA]</scope>
    <source>
        <strain evidence="7">S191</strain>
    </source>
</reference>
<evidence type="ECO:0000256" key="3">
    <source>
        <dbReference type="ARBA" id="ARBA00022692"/>
    </source>
</evidence>
<evidence type="ECO:0000256" key="2">
    <source>
        <dbReference type="ARBA" id="ARBA00006945"/>
    </source>
</evidence>
<proteinExistence type="inferred from homology"/>
<dbReference type="EMBL" id="JAEFCI010004758">
    <property type="protein sequence ID" value="KAG5460757.1"/>
    <property type="molecule type" value="Genomic_DNA"/>
</dbReference>
<feature type="transmembrane region" description="Helical" evidence="6">
    <location>
        <begin position="147"/>
        <end position="166"/>
    </location>
</feature>
<keyword evidence="4 6" id="KW-1133">Transmembrane helix</keyword>
<feature type="transmembrane region" description="Helical" evidence="6">
    <location>
        <begin position="178"/>
        <end position="204"/>
    </location>
</feature>
<organism evidence="7 8">
    <name type="scientific">Olpidium bornovanus</name>
    <dbReference type="NCBI Taxonomy" id="278681"/>
    <lineage>
        <taxon>Eukaryota</taxon>
        <taxon>Fungi</taxon>
        <taxon>Fungi incertae sedis</taxon>
        <taxon>Olpidiomycota</taxon>
        <taxon>Olpidiomycotina</taxon>
        <taxon>Olpidiomycetes</taxon>
        <taxon>Olpidiales</taxon>
        <taxon>Olpidiaceae</taxon>
        <taxon>Olpidium</taxon>
    </lineage>
</organism>
<evidence type="ECO:0000256" key="1">
    <source>
        <dbReference type="ARBA" id="ARBA00004141"/>
    </source>
</evidence>
<evidence type="ECO:0000313" key="7">
    <source>
        <dbReference type="EMBL" id="KAG5460757.1"/>
    </source>
</evidence>
<gene>
    <name evidence="7" type="ORF">BJ554DRAFT_7153</name>
</gene>
<keyword evidence="3 6" id="KW-0812">Transmembrane</keyword>
<dbReference type="InterPro" id="IPR002995">
    <property type="entry name" value="Surf4"/>
</dbReference>
<evidence type="ECO:0000256" key="4">
    <source>
        <dbReference type="ARBA" id="ARBA00022989"/>
    </source>
</evidence>
<dbReference type="Proteomes" id="UP000673691">
    <property type="component" value="Unassembled WGS sequence"/>
</dbReference>
<dbReference type="OrthoDB" id="7859621at2759"/>